<dbReference type="EMBL" id="LR798383">
    <property type="protein sequence ID" value="CAB5228157.1"/>
    <property type="molecule type" value="Genomic_DNA"/>
</dbReference>
<accession>A0A6J5SED2</accession>
<evidence type="ECO:0000313" key="1">
    <source>
        <dbReference type="EMBL" id="CAB4212262.1"/>
    </source>
</evidence>
<protein>
    <submittedName>
        <fullName evidence="1">Uncharacterized protein</fullName>
    </submittedName>
</protein>
<organism evidence="1">
    <name type="scientific">uncultured Caudovirales phage</name>
    <dbReference type="NCBI Taxonomy" id="2100421"/>
    <lineage>
        <taxon>Viruses</taxon>
        <taxon>Duplodnaviria</taxon>
        <taxon>Heunggongvirae</taxon>
        <taxon>Uroviricota</taxon>
        <taxon>Caudoviricetes</taxon>
        <taxon>Peduoviridae</taxon>
        <taxon>Maltschvirus</taxon>
        <taxon>Maltschvirus maltsch</taxon>
    </lineage>
</organism>
<dbReference type="EMBL" id="LR797382">
    <property type="protein sequence ID" value="CAB4212262.1"/>
    <property type="molecule type" value="Genomic_DNA"/>
</dbReference>
<name>A0A6J5SED2_9CAUD</name>
<sequence>MALDFSLINGGNQVPDFTSNVMKQLEQDKQREQQMAIAQQQIAAQGPNQIDFARDARAAQMDAVKLAREQQAMGLDVNQDAREERKTVGYENLNAKQIEKIGSDINLDWSKFGVDKDISYKDYSLREDMHNLTKDQMKTKLGYEIKWGESTDDREERKFGFEIDKWKKGEAQKQELKDNIAAARKQGTEAVYNTLIDNGMLKEAEIFTDINAKLSAADDARGSKEAQQAKEEAFLQLAPTVMKGEKLSTKDSIKLVDTLYGSEFTNKVLHAGNIEEVGTTAFLNSFGKQLGEIAGDPNMSATISSAITGKPIRLPKVPEDVKEKNDVINRTFATASEATDRGKMYDTVIKAAEGFQLAGIGKKAVQSGAADAAALVQLVSKAAGIPVKSLGDFDRAEAIFRGNAMALRNKLSQQTDKDGNVLPENARLMQRLDDINEFGADEFRALKAAEGIDVKLNRAKVLQNELNKNPDIDSYQLKKALYNAETEETANPKDQTAKFKRLQELRAKAGK</sequence>
<gene>
    <name evidence="1" type="ORF">UFOVP1437_13</name>
    <name evidence="2" type="ORF">UFOVP1531_51</name>
</gene>
<proteinExistence type="predicted"/>
<reference evidence="1" key="1">
    <citation type="submission" date="2020-05" db="EMBL/GenBank/DDBJ databases">
        <authorList>
            <person name="Chiriac C."/>
            <person name="Salcher M."/>
            <person name="Ghai R."/>
            <person name="Kavagutti S V."/>
        </authorList>
    </citation>
    <scope>NUCLEOTIDE SEQUENCE</scope>
</reference>
<evidence type="ECO:0000313" key="2">
    <source>
        <dbReference type="EMBL" id="CAB5228157.1"/>
    </source>
</evidence>